<dbReference type="Gene3D" id="3.40.50.150">
    <property type="entry name" value="Vaccinia Virus protein VP39"/>
    <property type="match status" value="1"/>
</dbReference>
<dbReference type="InterPro" id="IPR029063">
    <property type="entry name" value="SAM-dependent_MTases_sf"/>
</dbReference>
<sequence>MHYISLATSFSPNLCVEFAADGGHSPLSALLKLPPPPASSEDDGLDRTTLPLDPTYVYAFTADLVEDLHSLVYEIASSCTAHHASFPAPATPLDPATRVARQPRSFSLPLLPPFLIDQVSNVRQTGQDDVGFVMWPSAVVLALFVALKPALVRGKSVLELGAGCGLTGLVCGAAGAASVVATDFSPLVLANLDLNVRINELADRVSTELLDFYQQSGTSAAGWLSPGSDGPRPPAQVVVAADVICKDSDAGAAARSVFDCLAVGGEAFVVSGTGDHRFGVDLFSGCCKDLDLTIKSEVQTVQQILGLGEHGDVILGCLEQCAGFVDDMTFWFHHIEKRA</sequence>
<dbReference type="InterPro" id="IPR019410">
    <property type="entry name" value="Methyltransf_16"/>
</dbReference>
<dbReference type="Proteomes" id="UP001165060">
    <property type="component" value="Unassembled WGS sequence"/>
</dbReference>
<reference evidence="1 2" key="1">
    <citation type="journal article" date="2023" name="Commun. Biol.">
        <title>Genome analysis of Parmales, the sister group of diatoms, reveals the evolutionary specialization of diatoms from phago-mixotrophs to photoautotrophs.</title>
        <authorList>
            <person name="Ban H."/>
            <person name="Sato S."/>
            <person name="Yoshikawa S."/>
            <person name="Yamada K."/>
            <person name="Nakamura Y."/>
            <person name="Ichinomiya M."/>
            <person name="Sato N."/>
            <person name="Blanc-Mathieu R."/>
            <person name="Endo H."/>
            <person name="Kuwata A."/>
            <person name="Ogata H."/>
        </authorList>
    </citation>
    <scope>NUCLEOTIDE SEQUENCE [LARGE SCALE GENOMIC DNA]</scope>
</reference>
<evidence type="ECO:0000313" key="2">
    <source>
        <dbReference type="Proteomes" id="UP001165060"/>
    </source>
</evidence>
<dbReference type="PANTHER" id="PTHR14614:SF130">
    <property type="entry name" value="PROTEIN-LYSINE N-METHYLTRANSFERASE EEF2KMT"/>
    <property type="match status" value="1"/>
</dbReference>
<organism evidence="1 2">
    <name type="scientific">Tetraparma gracilis</name>
    <dbReference type="NCBI Taxonomy" id="2962635"/>
    <lineage>
        <taxon>Eukaryota</taxon>
        <taxon>Sar</taxon>
        <taxon>Stramenopiles</taxon>
        <taxon>Ochrophyta</taxon>
        <taxon>Bolidophyceae</taxon>
        <taxon>Parmales</taxon>
        <taxon>Triparmaceae</taxon>
        <taxon>Tetraparma</taxon>
    </lineage>
</organism>
<gene>
    <name evidence="1" type="ORF">TeGR_g6634</name>
</gene>
<protein>
    <submittedName>
        <fullName evidence="1">Uncharacterized protein</fullName>
    </submittedName>
</protein>
<proteinExistence type="predicted"/>
<accession>A0ABQ6MNL6</accession>
<dbReference type="PANTHER" id="PTHR14614">
    <property type="entry name" value="HEPATOCELLULAR CARCINOMA-ASSOCIATED ANTIGEN"/>
    <property type="match status" value="1"/>
</dbReference>
<dbReference type="SUPFAM" id="SSF53335">
    <property type="entry name" value="S-adenosyl-L-methionine-dependent methyltransferases"/>
    <property type="match status" value="1"/>
</dbReference>
<dbReference type="Pfam" id="PF10294">
    <property type="entry name" value="Methyltransf_16"/>
    <property type="match status" value="1"/>
</dbReference>
<comment type="caution">
    <text evidence="1">The sequence shown here is derived from an EMBL/GenBank/DDBJ whole genome shotgun (WGS) entry which is preliminary data.</text>
</comment>
<name>A0ABQ6MNL6_9STRA</name>
<evidence type="ECO:0000313" key="1">
    <source>
        <dbReference type="EMBL" id="GMI29173.1"/>
    </source>
</evidence>
<dbReference type="EMBL" id="BRYB01000390">
    <property type="protein sequence ID" value="GMI29173.1"/>
    <property type="molecule type" value="Genomic_DNA"/>
</dbReference>
<keyword evidence="2" id="KW-1185">Reference proteome</keyword>